<dbReference type="Gramene" id="OIT40687">
    <property type="protein sequence ID" value="OIT40687"/>
    <property type="gene ID" value="A4A49_54546"/>
</dbReference>
<dbReference type="SUPFAM" id="SSF48264">
    <property type="entry name" value="Cytochrome P450"/>
    <property type="match status" value="1"/>
</dbReference>
<keyword evidence="5" id="KW-0408">Iron</keyword>
<organism evidence="7 8">
    <name type="scientific">Nicotiana attenuata</name>
    <name type="common">Coyote tobacco</name>
    <dbReference type="NCBI Taxonomy" id="49451"/>
    <lineage>
        <taxon>Eukaryota</taxon>
        <taxon>Viridiplantae</taxon>
        <taxon>Streptophyta</taxon>
        <taxon>Embryophyta</taxon>
        <taxon>Tracheophyta</taxon>
        <taxon>Spermatophyta</taxon>
        <taxon>Magnoliopsida</taxon>
        <taxon>eudicotyledons</taxon>
        <taxon>Gunneridae</taxon>
        <taxon>Pentapetalae</taxon>
        <taxon>asterids</taxon>
        <taxon>lamiids</taxon>
        <taxon>Solanales</taxon>
        <taxon>Solanaceae</taxon>
        <taxon>Nicotianoideae</taxon>
        <taxon>Nicotianeae</taxon>
        <taxon>Nicotiana</taxon>
    </lineage>
</organism>
<feature type="non-terminal residue" evidence="7">
    <location>
        <position position="96"/>
    </location>
</feature>
<dbReference type="EMBL" id="MJEQ01000007">
    <property type="protein sequence ID" value="OIT40687.1"/>
    <property type="molecule type" value="Genomic_DNA"/>
</dbReference>
<proteinExistence type="inferred from homology"/>
<dbReference type="Proteomes" id="UP000187609">
    <property type="component" value="Unassembled WGS sequence"/>
</dbReference>
<evidence type="ECO:0000313" key="7">
    <source>
        <dbReference type="EMBL" id="OIT40687.1"/>
    </source>
</evidence>
<dbReference type="GO" id="GO:0020037">
    <property type="term" value="F:heme binding"/>
    <property type="evidence" value="ECO:0007669"/>
    <property type="project" value="InterPro"/>
</dbReference>
<dbReference type="PANTHER" id="PTHR47953:SF20">
    <property type="entry name" value="CYTOCHROME P450"/>
    <property type="match status" value="1"/>
</dbReference>
<dbReference type="InterPro" id="IPR052306">
    <property type="entry name" value="CYP450_71D"/>
</dbReference>
<name>A0A314LHR0_NICAT</name>
<dbReference type="GO" id="GO:0005506">
    <property type="term" value="F:iron ion binding"/>
    <property type="evidence" value="ECO:0007669"/>
    <property type="project" value="InterPro"/>
</dbReference>
<keyword evidence="3" id="KW-0479">Metal-binding</keyword>
<dbReference type="InterPro" id="IPR036396">
    <property type="entry name" value="Cyt_P450_sf"/>
</dbReference>
<keyword evidence="6" id="KW-0503">Monooxygenase</keyword>
<gene>
    <name evidence="7" type="primary">CYP71D20_5</name>
    <name evidence="7" type="ORF">A4A49_54546</name>
</gene>
<reference evidence="7" key="1">
    <citation type="submission" date="2016-11" db="EMBL/GenBank/DDBJ databases">
        <title>The genome of Nicotiana attenuata.</title>
        <authorList>
            <person name="Xu S."/>
            <person name="Brockmoeller T."/>
            <person name="Gaquerel E."/>
            <person name="Navarro A."/>
            <person name="Kuhl H."/>
            <person name="Gase K."/>
            <person name="Ling Z."/>
            <person name="Zhou W."/>
            <person name="Kreitzer C."/>
            <person name="Stanke M."/>
            <person name="Tang H."/>
            <person name="Lyons E."/>
            <person name="Pandey P."/>
            <person name="Pandey S.P."/>
            <person name="Timmermann B."/>
            <person name="Baldwin I.T."/>
        </authorList>
    </citation>
    <scope>NUCLEOTIDE SEQUENCE [LARGE SCALE GENOMIC DNA]</scope>
    <source>
        <strain evidence="7">UT</strain>
    </source>
</reference>
<evidence type="ECO:0000256" key="3">
    <source>
        <dbReference type="ARBA" id="ARBA00022723"/>
    </source>
</evidence>
<evidence type="ECO:0000313" key="8">
    <source>
        <dbReference type="Proteomes" id="UP000187609"/>
    </source>
</evidence>
<keyword evidence="4" id="KW-0560">Oxidoreductase</keyword>
<evidence type="ECO:0000256" key="1">
    <source>
        <dbReference type="ARBA" id="ARBA00010617"/>
    </source>
</evidence>
<comment type="caution">
    <text evidence="7">The sequence shown here is derived from an EMBL/GenBank/DDBJ whole genome shotgun (WGS) entry which is preliminary data.</text>
</comment>
<dbReference type="PANTHER" id="PTHR47953">
    <property type="entry name" value="OS08G0105600 PROTEIN"/>
    <property type="match status" value="1"/>
</dbReference>
<dbReference type="Gene3D" id="1.10.630.10">
    <property type="entry name" value="Cytochrome P450"/>
    <property type="match status" value="1"/>
</dbReference>
<dbReference type="AlphaFoldDB" id="A0A314LHR0"/>
<dbReference type="STRING" id="49451.A0A314LHR0"/>
<protein>
    <submittedName>
        <fullName evidence="7">5-epiaristolochene 1,3-dihydroxylase</fullName>
    </submittedName>
</protein>
<sequence length="96" mass="10940">MTKNPIIMAKPQAEVRQVFKGKKYYDEKDFEKLTYLKLVIKETLKVHTPALLTGPRERREQTNIDGYTIPPKAGVLVNAWALATDPGSSDHLETRE</sequence>
<keyword evidence="2" id="KW-0349">Heme</keyword>
<keyword evidence="8" id="KW-1185">Reference proteome</keyword>
<evidence type="ECO:0000256" key="5">
    <source>
        <dbReference type="ARBA" id="ARBA00023004"/>
    </source>
</evidence>
<evidence type="ECO:0000256" key="2">
    <source>
        <dbReference type="ARBA" id="ARBA00022617"/>
    </source>
</evidence>
<dbReference type="GO" id="GO:0004497">
    <property type="term" value="F:monooxygenase activity"/>
    <property type="evidence" value="ECO:0007669"/>
    <property type="project" value="UniProtKB-KW"/>
</dbReference>
<dbReference type="Pfam" id="PF00067">
    <property type="entry name" value="p450"/>
    <property type="match status" value="1"/>
</dbReference>
<dbReference type="SMR" id="A0A314LHR0"/>
<evidence type="ECO:0000256" key="6">
    <source>
        <dbReference type="ARBA" id="ARBA00023033"/>
    </source>
</evidence>
<dbReference type="InterPro" id="IPR001128">
    <property type="entry name" value="Cyt_P450"/>
</dbReference>
<evidence type="ECO:0000256" key="4">
    <source>
        <dbReference type="ARBA" id="ARBA00023002"/>
    </source>
</evidence>
<accession>A0A314LHR0</accession>
<comment type="similarity">
    <text evidence="1">Belongs to the cytochrome P450 family.</text>
</comment>
<dbReference type="GO" id="GO:0016705">
    <property type="term" value="F:oxidoreductase activity, acting on paired donors, with incorporation or reduction of molecular oxygen"/>
    <property type="evidence" value="ECO:0007669"/>
    <property type="project" value="InterPro"/>
</dbReference>